<gene>
    <name evidence="3" type="ORF">SAMN05444170_3152</name>
</gene>
<keyword evidence="1" id="KW-0694">RNA-binding</keyword>
<dbReference type="AlphaFoldDB" id="A0A1M7U0D5"/>
<dbReference type="SMART" id="SM00363">
    <property type="entry name" value="S4"/>
    <property type="match status" value="1"/>
</dbReference>
<dbReference type="CDD" id="cd00165">
    <property type="entry name" value="S4"/>
    <property type="match status" value="1"/>
</dbReference>
<name>A0A1M7U0D5_9BRAD</name>
<evidence type="ECO:0000313" key="3">
    <source>
        <dbReference type="EMBL" id="SHN76270.1"/>
    </source>
</evidence>
<evidence type="ECO:0000256" key="1">
    <source>
        <dbReference type="PROSITE-ProRule" id="PRU00182"/>
    </source>
</evidence>
<dbReference type="Gene3D" id="3.10.290.10">
    <property type="entry name" value="RNA-binding S4 domain"/>
    <property type="match status" value="1"/>
</dbReference>
<evidence type="ECO:0000259" key="2">
    <source>
        <dbReference type="SMART" id="SM00363"/>
    </source>
</evidence>
<accession>A0A1M7U0D5</accession>
<dbReference type="PROSITE" id="PS50889">
    <property type="entry name" value="S4"/>
    <property type="match status" value="1"/>
</dbReference>
<dbReference type="SUPFAM" id="SSF55174">
    <property type="entry name" value="Alpha-L RNA-binding motif"/>
    <property type="match status" value="1"/>
</dbReference>
<evidence type="ECO:0000313" key="4">
    <source>
        <dbReference type="Proteomes" id="UP000184096"/>
    </source>
</evidence>
<keyword evidence="3" id="KW-0346">Stress response</keyword>
<dbReference type="InterPro" id="IPR002942">
    <property type="entry name" value="S4_RNA-bd"/>
</dbReference>
<dbReference type="Proteomes" id="UP000184096">
    <property type="component" value="Chromosome I"/>
</dbReference>
<protein>
    <submittedName>
        <fullName evidence="3">Heat shock protein Hsp15</fullName>
    </submittedName>
</protein>
<dbReference type="GO" id="GO:0003723">
    <property type="term" value="F:RNA binding"/>
    <property type="evidence" value="ECO:0007669"/>
    <property type="project" value="UniProtKB-KW"/>
</dbReference>
<reference evidence="4" key="1">
    <citation type="submission" date="2016-11" db="EMBL/GenBank/DDBJ databases">
        <authorList>
            <person name="Varghese N."/>
            <person name="Submissions S."/>
        </authorList>
    </citation>
    <scope>NUCLEOTIDE SEQUENCE [LARGE SCALE GENOMIC DNA]</scope>
    <source>
        <strain evidence="4">GAS401</strain>
    </source>
</reference>
<feature type="domain" description="RNA-binding S4" evidence="2">
    <location>
        <begin position="26"/>
        <end position="92"/>
    </location>
</feature>
<keyword evidence="4" id="KW-1185">Reference proteome</keyword>
<organism evidence="3 4">
    <name type="scientific">Bradyrhizobium erythrophlei</name>
    <dbReference type="NCBI Taxonomy" id="1437360"/>
    <lineage>
        <taxon>Bacteria</taxon>
        <taxon>Pseudomonadati</taxon>
        <taxon>Pseudomonadota</taxon>
        <taxon>Alphaproteobacteria</taxon>
        <taxon>Hyphomicrobiales</taxon>
        <taxon>Nitrobacteraceae</taxon>
        <taxon>Bradyrhizobium</taxon>
    </lineage>
</organism>
<sequence length="108" mass="11684">MGTGSREENASKKDQAFSLGCFVERQRLDKWLWHARLVKARTSAAALVAAGHVRINGVRETSPGHALKAGDVVTVGLDRSVRVLKVIGFAERRGDAASARVLYVDLQG</sequence>
<dbReference type="EMBL" id="LT670849">
    <property type="protein sequence ID" value="SHN76270.1"/>
    <property type="molecule type" value="Genomic_DNA"/>
</dbReference>
<dbReference type="Pfam" id="PF01479">
    <property type="entry name" value="S4"/>
    <property type="match status" value="1"/>
</dbReference>
<dbReference type="InterPro" id="IPR036986">
    <property type="entry name" value="S4_RNA-bd_sf"/>
</dbReference>
<proteinExistence type="predicted"/>